<dbReference type="EMBL" id="VJMJ01000210">
    <property type="protein sequence ID" value="KAF0726674.1"/>
    <property type="molecule type" value="Genomic_DNA"/>
</dbReference>
<evidence type="ECO:0000313" key="1">
    <source>
        <dbReference type="EMBL" id="KAF0726674.1"/>
    </source>
</evidence>
<organism evidence="1 2">
    <name type="scientific">Aphanomyces euteiches</name>
    <dbReference type="NCBI Taxonomy" id="100861"/>
    <lineage>
        <taxon>Eukaryota</taxon>
        <taxon>Sar</taxon>
        <taxon>Stramenopiles</taxon>
        <taxon>Oomycota</taxon>
        <taxon>Saprolegniomycetes</taxon>
        <taxon>Saprolegniales</taxon>
        <taxon>Verrucalvaceae</taxon>
        <taxon>Aphanomyces</taxon>
    </lineage>
</organism>
<keyword evidence="2" id="KW-1185">Reference proteome</keyword>
<protein>
    <submittedName>
        <fullName evidence="1">Uncharacterized protein</fullName>
    </submittedName>
</protein>
<reference evidence="1 2" key="1">
    <citation type="submission" date="2019-07" db="EMBL/GenBank/DDBJ databases">
        <title>Genomics analysis of Aphanomyces spp. identifies a new class of oomycete effector associated with host adaptation.</title>
        <authorList>
            <person name="Gaulin E."/>
        </authorList>
    </citation>
    <scope>NUCLEOTIDE SEQUENCE [LARGE SCALE GENOMIC DNA]</scope>
    <source>
        <strain evidence="1 2">ATCC 201684</strain>
    </source>
</reference>
<accession>A0A6G0WHK9</accession>
<gene>
    <name evidence="1" type="ORF">Ae201684_015074</name>
</gene>
<evidence type="ECO:0000313" key="2">
    <source>
        <dbReference type="Proteomes" id="UP000481153"/>
    </source>
</evidence>
<proteinExistence type="predicted"/>
<comment type="caution">
    <text evidence="1">The sequence shown here is derived from an EMBL/GenBank/DDBJ whole genome shotgun (WGS) entry which is preliminary data.</text>
</comment>
<name>A0A6G0WHK9_9STRA</name>
<dbReference type="PROSITE" id="PS51257">
    <property type="entry name" value="PROKAR_LIPOPROTEIN"/>
    <property type="match status" value="1"/>
</dbReference>
<sequence length="182" mass="20164">MRGETSFCFQRNVLPYVFVATWFSCGRPSSSFTNLLARKHNVRQDMPRSAPLHPQLTRTTLGTGPQGPEGLSCWNIHNEYDKIHPTPAEKREVCGYEANYPSPTTNLFIQDCPICNANVLDTKCAIDRLRLLSEAMVQGKIATCVLSSLRSSSPGLRCRLPPTKKEINSPSQTVGRAALTRG</sequence>
<dbReference type="AlphaFoldDB" id="A0A6G0WHK9"/>
<dbReference type="Proteomes" id="UP000481153">
    <property type="component" value="Unassembled WGS sequence"/>
</dbReference>